<feature type="signal peptide" evidence="9">
    <location>
        <begin position="1"/>
        <end position="21"/>
    </location>
</feature>
<feature type="disulfide bond" evidence="7">
    <location>
        <begin position="44"/>
        <end position="59"/>
    </location>
</feature>
<feature type="disulfide bond" evidence="7">
    <location>
        <begin position="25"/>
        <end position="37"/>
    </location>
</feature>
<keyword evidence="4 6" id="KW-1015">Disulfide bond</keyword>
<sequence>MYVGFLSCVLLLLFTLSSIDGSKDCGKYEFPCDNGECVKMGLWCDGKRNCTDGSDENKCKTASRWGISNDPNKCPKQFFKCNNGPCIPLKGRCDGYPSCKDKSDEKDCNDADNRVAVDSSDTVSSHGKEEEVLNTENSVPPSGRQTPPPKTYQYSKHMPADSPHLLEMARSWLLSQRQHDFGWGKETPRALTALYLSDNRPLQARTESDLLMIKQLEVQLALDMARNESKQMELIDLVLYINALTASCKDPKNFHGNDLVLTLRNMVDSALYASKFVGPLVYMTLCMNNATSYNDAKKIQEIFTSRNVAFSRIDIQSLAMLSLACMRREASFVTDSMYESFKRQFLERMNTKGLPGNVYEAALLKQAFNEMGLEKPELTSFLLSQQQEDGSFDSILATYLVLPVLANKNLLRMSDHCSKMTNHITDLEPIEVLKNKKSRRIQLRYSLNYGDPVEVSQSIQMQVAERTNFLDIMRLAQEINPKFRFKMDENYRIPVVYSIGGVSNDAEKGLFWTLHVASNSGKSQTDSSRLIPYTENVKHLIPQQGDGIVFWIKPLFVLGLDGGVGMIIGLKRLEILDLEYYQDIVTNSTKFLLVIYSTVPY</sequence>
<dbReference type="Gene3D" id="4.10.400.10">
    <property type="entry name" value="Low-density Lipoprotein Receptor"/>
    <property type="match status" value="2"/>
</dbReference>
<evidence type="ECO:0000256" key="9">
    <source>
        <dbReference type="SAM" id="SignalP"/>
    </source>
</evidence>
<dbReference type="EMBL" id="BPLR01007354">
    <property type="protein sequence ID" value="GIY16246.1"/>
    <property type="molecule type" value="Genomic_DNA"/>
</dbReference>
<feature type="disulfide bond" evidence="7">
    <location>
        <begin position="74"/>
        <end position="86"/>
    </location>
</feature>
<feature type="binding site" evidence="5">
    <location>
        <position position="357"/>
    </location>
    <ligand>
        <name>cyanocob(III)alamin</name>
        <dbReference type="ChEBI" id="CHEBI:17439"/>
    </ligand>
</feature>
<dbReference type="InterPro" id="IPR002172">
    <property type="entry name" value="LDrepeatLR_classA_rpt"/>
</dbReference>
<feature type="binding site" evidence="5">
    <location>
        <begin position="512"/>
        <end position="514"/>
    </location>
    <ligand>
        <name>cyanocob(III)alamin</name>
        <dbReference type="ChEBI" id="CHEBI:17439"/>
    </ligand>
</feature>
<reference evidence="10 11" key="1">
    <citation type="submission" date="2021-06" db="EMBL/GenBank/DDBJ databases">
        <title>Caerostris extrusa draft genome.</title>
        <authorList>
            <person name="Kono N."/>
            <person name="Arakawa K."/>
        </authorList>
    </citation>
    <scope>NUCLEOTIDE SEQUENCE [LARGE SCALE GENOMIC DNA]</scope>
</reference>
<keyword evidence="5" id="KW-0170">Cobalt</keyword>
<feature type="disulfide bond" evidence="6">
    <location>
        <begin position="286"/>
        <end position="325"/>
    </location>
</feature>
<evidence type="ECO:0000256" key="3">
    <source>
        <dbReference type="ARBA" id="ARBA00022729"/>
    </source>
</evidence>
<dbReference type="Pfam" id="PF01122">
    <property type="entry name" value="Cobalamin_bind"/>
    <property type="match status" value="1"/>
</dbReference>
<dbReference type="Gene3D" id="2.170.130.30">
    <property type="match status" value="1"/>
</dbReference>
<dbReference type="GO" id="GO:0005615">
    <property type="term" value="C:extracellular space"/>
    <property type="evidence" value="ECO:0007669"/>
    <property type="project" value="TreeGrafter"/>
</dbReference>
<dbReference type="GO" id="GO:0031419">
    <property type="term" value="F:cobalamin binding"/>
    <property type="evidence" value="ECO:0007669"/>
    <property type="project" value="InterPro"/>
</dbReference>
<organism evidence="10 11">
    <name type="scientific">Caerostris extrusa</name>
    <name type="common">Bark spider</name>
    <name type="synonym">Caerostris bankana</name>
    <dbReference type="NCBI Taxonomy" id="172846"/>
    <lineage>
        <taxon>Eukaryota</taxon>
        <taxon>Metazoa</taxon>
        <taxon>Ecdysozoa</taxon>
        <taxon>Arthropoda</taxon>
        <taxon>Chelicerata</taxon>
        <taxon>Arachnida</taxon>
        <taxon>Araneae</taxon>
        <taxon>Araneomorphae</taxon>
        <taxon>Entelegynae</taxon>
        <taxon>Araneoidea</taxon>
        <taxon>Araneidae</taxon>
        <taxon>Caerostris</taxon>
    </lineage>
</organism>
<feature type="chain" id="PRO_5043506643" evidence="9">
    <location>
        <begin position="22"/>
        <end position="601"/>
    </location>
</feature>
<dbReference type="InterPro" id="IPR002157">
    <property type="entry name" value="Cbl-bd_prot"/>
</dbReference>
<dbReference type="PRINTS" id="PR00261">
    <property type="entry name" value="LDLRECEPTOR"/>
</dbReference>
<dbReference type="Pfam" id="PF00057">
    <property type="entry name" value="Ldl_recept_a"/>
    <property type="match status" value="2"/>
</dbReference>
<keyword evidence="11" id="KW-1185">Reference proteome</keyword>
<dbReference type="InterPro" id="IPR036055">
    <property type="entry name" value="LDL_receptor-like_sf"/>
</dbReference>
<proteinExistence type="predicted"/>
<protein>
    <submittedName>
        <fullName evidence="10">Uncharacterized protein CG3556</fullName>
    </submittedName>
</protein>
<feature type="region of interest" description="Disordered" evidence="8">
    <location>
        <begin position="104"/>
        <end position="150"/>
    </location>
</feature>
<evidence type="ECO:0000256" key="6">
    <source>
        <dbReference type="PIRSR" id="PIRSR602157-2"/>
    </source>
</evidence>
<feature type="disulfide bond" evidence="7">
    <location>
        <begin position="32"/>
        <end position="50"/>
    </location>
</feature>
<keyword evidence="2" id="KW-0964">Secreted</keyword>
<evidence type="ECO:0000256" key="2">
    <source>
        <dbReference type="ARBA" id="ARBA00022525"/>
    </source>
</evidence>
<gene>
    <name evidence="10" type="primary">CG3556</name>
    <name evidence="10" type="ORF">CEXT_619791</name>
</gene>
<dbReference type="GO" id="GO:0015889">
    <property type="term" value="P:cobalamin transport"/>
    <property type="evidence" value="ECO:0007669"/>
    <property type="project" value="InterPro"/>
</dbReference>
<evidence type="ECO:0000256" key="7">
    <source>
        <dbReference type="PROSITE-ProRule" id="PRU00124"/>
    </source>
</evidence>
<dbReference type="InterPro" id="IPR023415">
    <property type="entry name" value="LDLR_class-A_CS"/>
</dbReference>
<dbReference type="Proteomes" id="UP001054945">
    <property type="component" value="Unassembled WGS sequence"/>
</dbReference>
<feature type="compositionally biased region" description="Basic and acidic residues" evidence="8">
    <location>
        <begin position="104"/>
        <end position="115"/>
    </location>
</feature>
<feature type="binding site" evidence="5">
    <location>
        <position position="314"/>
    </location>
    <ligand>
        <name>cyanocob(III)alamin</name>
        <dbReference type="ChEBI" id="CHEBI:17439"/>
    </ligand>
</feature>
<feature type="disulfide bond" evidence="7">
    <location>
        <begin position="93"/>
        <end position="108"/>
    </location>
</feature>
<dbReference type="Gene3D" id="1.50.10.20">
    <property type="match status" value="1"/>
</dbReference>
<dbReference type="PANTHER" id="PTHR10559">
    <property type="entry name" value="TRANSCOBALAMIN-1/GASTRIC INTRINSIC FACTOR"/>
    <property type="match status" value="1"/>
</dbReference>
<dbReference type="CDD" id="cd00112">
    <property type="entry name" value="LDLa"/>
    <property type="match status" value="2"/>
</dbReference>
<evidence type="ECO:0000256" key="5">
    <source>
        <dbReference type="PIRSR" id="PIRSR602157-1"/>
    </source>
</evidence>
<evidence type="ECO:0000313" key="10">
    <source>
        <dbReference type="EMBL" id="GIY16246.1"/>
    </source>
</evidence>
<evidence type="ECO:0000256" key="8">
    <source>
        <dbReference type="SAM" id="MobiDB-lite"/>
    </source>
</evidence>
<name>A0AAV4R5E3_CAEEX</name>
<accession>A0AAV4R5E3</accession>
<feature type="disulfide bond" evidence="7">
    <location>
        <begin position="81"/>
        <end position="99"/>
    </location>
</feature>
<dbReference type="InterPro" id="IPR051588">
    <property type="entry name" value="Cobalamin_Transport"/>
</dbReference>
<comment type="caution">
    <text evidence="10">The sequence shown here is derived from an EMBL/GenBank/DDBJ whole genome shotgun (WGS) entry which is preliminary data.</text>
</comment>
<evidence type="ECO:0000256" key="4">
    <source>
        <dbReference type="ARBA" id="ARBA00023157"/>
    </source>
</evidence>
<feature type="compositionally biased region" description="Polar residues" evidence="8">
    <location>
        <begin position="134"/>
        <end position="145"/>
    </location>
</feature>
<comment type="subcellular location">
    <subcellularLocation>
        <location evidence="1">Secreted</location>
    </subcellularLocation>
</comment>
<dbReference type="AlphaFoldDB" id="A0AAV4R5E3"/>
<dbReference type="SUPFAM" id="SSF57424">
    <property type="entry name" value="LDL receptor-like module"/>
    <property type="match status" value="2"/>
</dbReference>
<dbReference type="PROSITE" id="PS50068">
    <property type="entry name" value="LDLRA_2"/>
    <property type="match status" value="2"/>
</dbReference>
<evidence type="ECO:0000256" key="1">
    <source>
        <dbReference type="ARBA" id="ARBA00004613"/>
    </source>
</evidence>
<keyword evidence="3 9" id="KW-0732">Signal</keyword>
<dbReference type="PROSITE" id="PS01209">
    <property type="entry name" value="LDLRA_1"/>
    <property type="match status" value="1"/>
</dbReference>
<dbReference type="PANTHER" id="PTHR10559:SF18">
    <property type="entry name" value="TRANSCOBALAMIN II"/>
    <property type="match status" value="1"/>
</dbReference>
<evidence type="ECO:0000313" key="11">
    <source>
        <dbReference type="Proteomes" id="UP001054945"/>
    </source>
</evidence>
<dbReference type="SMART" id="SM00192">
    <property type="entry name" value="LDLa"/>
    <property type="match status" value="2"/>
</dbReference>